<proteinExistence type="predicted"/>
<dbReference type="Pfam" id="PF13302">
    <property type="entry name" value="Acetyltransf_3"/>
    <property type="match status" value="1"/>
</dbReference>
<dbReference type="Gene3D" id="3.40.630.30">
    <property type="match status" value="1"/>
</dbReference>
<reference evidence="2" key="1">
    <citation type="submission" date="2020-05" db="EMBL/GenBank/DDBJ databases">
        <title>Mycena genomes resolve the evolution of fungal bioluminescence.</title>
        <authorList>
            <person name="Tsai I.J."/>
        </authorList>
    </citation>
    <scope>NUCLEOTIDE SEQUENCE</scope>
    <source>
        <strain evidence="2">CCC161011</strain>
    </source>
</reference>
<keyword evidence="2" id="KW-0808">Transferase</keyword>
<dbReference type="PANTHER" id="PTHR43328">
    <property type="entry name" value="ACETYLTRANSFERASE-RELATED"/>
    <property type="match status" value="1"/>
</dbReference>
<name>A0A8H6Y8R1_9AGAR</name>
<evidence type="ECO:0000259" key="1">
    <source>
        <dbReference type="Pfam" id="PF13302"/>
    </source>
</evidence>
<dbReference type="GO" id="GO:0016747">
    <property type="term" value="F:acyltransferase activity, transferring groups other than amino-acyl groups"/>
    <property type="evidence" value="ECO:0007669"/>
    <property type="project" value="InterPro"/>
</dbReference>
<feature type="domain" description="N-acetyltransferase" evidence="1">
    <location>
        <begin position="40"/>
        <end position="140"/>
    </location>
</feature>
<dbReference type="InterPro" id="IPR000182">
    <property type="entry name" value="GNAT_dom"/>
</dbReference>
<evidence type="ECO:0000313" key="2">
    <source>
        <dbReference type="EMBL" id="KAF7353946.1"/>
    </source>
</evidence>
<dbReference type="SUPFAM" id="SSF55729">
    <property type="entry name" value="Acyl-CoA N-acyltransferases (Nat)"/>
    <property type="match status" value="1"/>
</dbReference>
<dbReference type="Proteomes" id="UP000620124">
    <property type="component" value="Unassembled WGS sequence"/>
</dbReference>
<evidence type="ECO:0000313" key="3">
    <source>
        <dbReference type="Proteomes" id="UP000620124"/>
    </source>
</evidence>
<dbReference type="PANTHER" id="PTHR43328:SF1">
    <property type="entry name" value="N-ACETYLTRANSFERASE DOMAIN-CONTAINING PROTEIN"/>
    <property type="match status" value="1"/>
</dbReference>
<dbReference type="AlphaFoldDB" id="A0A8H6Y8R1"/>
<comment type="caution">
    <text evidence="2">The sequence shown here is derived from an EMBL/GenBank/DDBJ whole genome shotgun (WGS) entry which is preliminary data.</text>
</comment>
<protein>
    <submittedName>
        <fullName evidence="2">N-acetyltransferase domain-containing protein</fullName>
    </submittedName>
</protein>
<keyword evidence="3" id="KW-1185">Reference proteome</keyword>
<accession>A0A8H6Y8R1</accession>
<organism evidence="2 3">
    <name type="scientific">Mycena venus</name>
    <dbReference type="NCBI Taxonomy" id="2733690"/>
    <lineage>
        <taxon>Eukaryota</taxon>
        <taxon>Fungi</taxon>
        <taxon>Dikarya</taxon>
        <taxon>Basidiomycota</taxon>
        <taxon>Agaricomycotina</taxon>
        <taxon>Agaricomycetes</taxon>
        <taxon>Agaricomycetidae</taxon>
        <taxon>Agaricales</taxon>
        <taxon>Marasmiineae</taxon>
        <taxon>Mycenaceae</taxon>
        <taxon>Mycena</taxon>
    </lineage>
</organism>
<dbReference type="OrthoDB" id="630895at2759"/>
<dbReference type="InterPro" id="IPR016181">
    <property type="entry name" value="Acyl_CoA_acyltransferase"/>
</dbReference>
<gene>
    <name evidence="2" type="ORF">MVEN_01080900</name>
</gene>
<sequence>MRASDAVTRALEEAASTSQGQLVPAEDCPVRSIRELKGDGTDVYIGNIAFKRCNWWEVQGPERDRLMAENIVRPTGDTGIIWQVSDFLASSHHRRGIMTVVLRTVLDKWAIPRMCMRHLHVSVFTGNNGSVRVFEKNGFVLVDTIENCIEIRGEKRSLHVLDWKHVV</sequence>
<dbReference type="EMBL" id="JACAZI010000008">
    <property type="protein sequence ID" value="KAF7353946.1"/>
    <property type="molecule type" value="Genomic_DNA"/>
</dbReference>